<protein>
    <submittedName>
        <fullName evidence="4">Beta-glucoside operon antiterminator</fullName>
    </submittedName>
</protein>
<proteinExistence type="inferred from homology"/>
<dbReference type="Pfam" id="PF03123">
    <property type="entry name" value="CAT_RBD"/>
    <property type="match status" value="1"/>
</dbReference>
<dbReference type="InterPro" id="IPR050661">
    <property type="entry name" value="BglG_antiterminators"/>
</dbReference>
<evidence type="ECO:0000256" key="1">
    <source>
        <dbReference type="ARBA" id="ARBA00009115"/>
    </source>
</evidence>
<evidence type="ECO:0000313" key="5">
    <source>
        <dbReference type="Proteomes" id="UP000094578"/>
    </source>
</evidence>
<sequence length="303" mass="35220">MVTLRDEGDRKRGANVSSLLVAKVLNNNVIIADHPQYEEVVVIGKGIGFNRKARDVIPLDVVEKMFILTNQQEQEQYKQLAVQIDERIIEVINEIIYYINSESKTPLNEHIHIALTDHIAFAIKRAEQGMTIQNPFLYETREMYPLEYKLAAHALEIIHDKLGVALEEDEIGFVALHIYSALTDQHITAIKADSRLIADMVKVIEDSLKISITGDTLDYSRLLTHLRFAIERIRRGEKVAATHRLEEMLKMEYPEVYSLSWKLTKMMEKRLRRPVYKAEVSYLTMHLQRFVEKREEEEESTQQ</sequence>
<dbReference type="EMBL" id="MDER01000075">
    <property type="protein sequence ID" value="ODP26765.1"/>
    <property type="molecule type" value="Genomic_DNA"/>
</dbReference>
<feature type="domain" description="PRD" evidence="3">
    <location>
        <begin position="83"/>
        <end position="188"/>
    </location>
</feature>
<name>A0A1E3L0Q7_9BACL</name>
<dbReference type="PATRIC" id="fig|1886670.3.peg.3895"/>
<keyword evidence="2" id="KW-0677">Repeat</keyword>
<dbReference type="InterPro" id="IPR011608">
    <property type="entry name" value="PRD"/>
</dbReference>
<dbReference type="Gene3D" id="1.20.890.100">
    <property type="match status" value="1"/>
</dbReference>
<dbReference type="Gene3D" id="2.30.24.10">
    <property type="entry name" value="CAT RNA-binding domain"/>
    <property type="match status" value="1"/>
</dbReference>
<dbReference type="SUPFAM" id="SSF50151">
    <property type="entry name" value="SacY-like RNA-binding domain"/>
    <property type="match status" value="1"/>
</dbReference>
<dbReference type="Proteomes" id="UP000094578">
    <property type="component" value="Unassembled WGS sequence"/>
</dbReference>
<dbReference type="Gene3D" id="1.20.58.1950">
    <property type="match status" value="1"/>
</dbReference>
<feature type="domain" description="PRD" evidence="3">
    <location>
        <begin position="189"/>
        <end position="297"/>
    </location>
</feature>
<reference evidence="4 5" key="1">
    <citation type="submission" date="2016-08" db="EMBL/GenBank/DDBJ databases">
        <title>Genome sequencing of Paenibacillus sp. TI45-13ar, isolated from Korean traditional nuruk.</title>
        <authorList>
            <person name="Kim S.-J."/>
        </authorList>
    </citation>
    <scope>NUCLEOTIDE SEQUENCE [LARGE SCALE GENOMIC DNA]</scope>
    <source>
        <strain evidence="4 5">TI45-13ar</strain>
    </source>
</reference>
<dbReference type="PANTHER" id="PTHR30185">
    <property type="entry name" value="CRYPTIC BETA-GLUCOSIDE BGL OPERON ANTITERMINATOR"/>
    <property type="match status" value="1"/>
</dbReference>
<comment type="similarity">
    <text evidence="1">Belongs to the transcriptional antiterminator BglG family. GlcT subfamily.</text>
</comment>
<dbReference type="PROSITE" id="PS51372">
    <property type="entry name" value="PRD_2"/>
    <property type="match status" value="2"/>
</dbReference>
<keyword evidence="5" id="KW-1185">Reference proteome</keyword>
<accession>A0A1E3L0Q7</accession>
<organism evidence="4 5">
    <name type="scientific">Paenibacillus nuruki</name>
    <dbReference type="NCBI Taxonomy" id="1886670"/>
    <lineage>
        <taxon>Bacteria</taxon>
        <taxon>Bacillati</taxon>
        <taxon>Bacillota</taxon>
        <taxon>Bacilli</taxon>
        <taxon>Bacillales</taxon>
        <taxon>Paenibacillaceae</taxon>
        <taxon>Paenibacillus</taxon>
    </lineage>
</organism>
<gene>
    <name evidence="4" type="ORF">PTI45_03867</name>
</gene>
<dbReference type="PANTHER" id="PTHR30185:SF16">
    <property type="entry name" value="PROTEIN GLCT"/>
    <property type="match status" value="1"/>
</dbReference>
<dbReference type="InterPro" id="IPR004341">
    <property type="entry name" value="CAT_RNA-bd_dom"/>
</dbReference>
<dbReference type="PROSITE" id="PS00654">
    <property type="entry name" value="PRD_1"/>
    <property type="match status" value="1"/>
</dbReference>
<dbReference type="NCBIfam" id="NF047357">
    <property type="entry name" value="antiterm_GlcT"/>
    <property type="match status" value="1"/>
</dbReference>
<evidence type="ECO:0000313" key="4">
    <source>
        <dbReference type="EMBL" id="ODP26765.1"/>
    </source>
</evidence>
<dbReference type="GO" id="GO:0045893">
    <property type="term" value="P:positive regulation of DNA-templated transcription"/>
    <property type="evidence" value="ECO:0007669"/>
    <property type="project" value="InterPro"/>
</dbReference>
<evidence type="ECO:0000256" key="2">
    <source>
        <dbReference type="ARBA" id="ARBA00022737"/>
    </source>
</evidence>
<dbReference type="InterPro" id="IPR001550">
    <property type="entry name" value="Transcrpt_antitermin_CS"/>
</dbReference>
<dbReference type="AlphaFoldDB" id="A0A1E3L0Q7"/>
<dbReference type="STRING" id="1886670.PTI45_03867"/>
<dbReference type="SMART" id="SM01061">
    <property type="entry name" value="CAT_RBD"/>
    <property type="match status" value="1"/>
</dbReference>
<dbReference type="Pfam" id="PF00874">
    <property type="entry name" value="PRD"/>
    <property type="match status" value="2"/>
</dbReference>
<dbReference type="Gene3D" id="1.10.1790.10">
    <property type="entry name" value="PRD domain"/>
    <property type="match status" value="1"/>
</dbReference>
<dbReference type="InterPro" id="IPR036650">
    <property type="entry name" value="CAT_RNA-bd_dom_sf"/>
</dbReference>
<evidence type="ECO:0000259" key="3">
    <source>
        <dbReference type="PROSITE" id="PS51372"/>
    </source>
</evidence>
<dbReference type="GO" id="GO:0003723">
    <property type="term" value="F:RNA binding"/>
    <property type="evidence" value="ECO:0007669"/>
    <property type="project" value="InterPro"/>
</dbReference>
<dbReference type="InterPro" id="IPR036634">
    <property type="entry name" value="PRD_sf"/>
</dbReference>
<comment type="caution">
    <text evidence="4">The sequence shown here is derived from an EMBL/GenBank/DDBJ whole genome shotgun (WGS) entry which is preliminary data.</text>
</comment>
<dbReference type="SUPFAM" id="SSF63520">
    <property type="entry name" value="PTS-regulatory domain, PRD"/>
    <property type="match status" value="2"/>
</dbReference>